<reference evidence="5 6" key="1">
    <citation type="submission" date="2019-07" db="EMBL/GenBank/DDBJ databases">
        <title>Analysis of the biochemical properties, biological activity and biotechnological potential of siderophores and biosurfactants produced by Antarctic psychrotolerant bacteria.</title>
        <authorList>
            <person name="Styczynski M."/>
            <person name="Krucon T."/>
            <person name="Decewicz P."/>
            <person name="Dziewit L."/>
        </authorList>
    </citation>
    <scope>NUCLEOTIDE SEQUENCE [LARGE SCALE GENOMIC DNA]</scope>
    <source>
        <strain evidence="5 6">ANT_H27</strain>
    </source>
</reference>
<keyword evidence="2" id="KW-0238">DNA-binding</keyword>
<dbReference type="GO" id="GO:0003677">
    <property type="term" value="F:DNA binding"/>
    <property type="evidence" value="ECO:0007669"/>
    <property type="project" value="UniProtKB-KW"/>
</dbReference>
<dbReference type="GO" id="GO:0006355">
    <property type="term" value="P:regulation of DNA-templated transcription"/>
    <property type="evidence" value="ECO:0007669"/>
    <property type="project" value="InterPro"/>
</dbReference>
<dbReference type="AlphaFoldDB" id="A0A5B0EFX0"/>
<evidence type="ECO:0000313" key="5">
    <source>
        <dbReference type="EMBL" id="KAA0977576.1"/>
    </source>
</evidence>
<dbReference type="InterPro" id="IPR016032">
    <property type="entry name" value="Sig_transdc_resp-reg_C-effctor"/>
</dbReference>
<dbReference type="SUPFAM" id="SSF46894">
    <property type="entry name" value="C-terminal effector domain of the bipartite response regulators"/>
    <property type="match status" value="1"/>
</dbReference>
<accession>A0A5B0EFX0</accession>
<proteinExistence type="predicted"/>
<dbReference type="SMART" id="SM00421">
    <property type="entry name" value="HTH_LUXR"/>
    <property type="match status" value="1"/>
</dbReference>
<protein>
    <recommendedName>
        <fullName evidence="4">HTH luxR-type domain-containing protein</fullName>
    </recommendedName>
</protein>
<dbReference type="Proteomes" id="UP000323856">
    <property type="component" value="Unassembled WGS sequence"/>
</dbReference>
<evidence type="ECO:0000259" key="4">
    <source>
        <dbReference type="PROSITE" id="PS50043"/>
    </source>
</evidence>
<dbReference type="PANTHER" id="PTHR44688:SF25">
    <property type="entry name" value="HTH LUXR-TYPE DOMAIN-CONTAINING PROTEIN"/>
    <property type="match status" value="1"/>
</dbReference>
<dbReference type="OrthoDB" id="3178268at2"/>
<dbReference type="Pfam" id="PF00196">
    <property type="entry name" value="GerE"/>
    <property type="match status" value="1"/>
</dbReference>
<name>A0A5B0EFX0_9MICC</name>
<dbReference type="InterPro" id="IPR036388">
    <property type="entry name" value="WH-like_DNA-bd_sf"/>
</dbReference>
<dbReference type="InterPro" id="IPR000792">
    <property type="entry name" value="Tscrpt_reg_LuxR_C"/>
</dbReference>
<gene>
    <name evidence="5" type="ORF">FQ154_07615</name>
</gene>
<feature type="domain" description="HTH luxR-type" evidence="4">
    <location>
        <begin position="807"/>
        <end position="872"/>
    </location>
</feature>
<dbReference type="PANTHER" id="PTHR44688">
    <property type="entry name" value="DNA-BINDING TRANSCRIPTIONAL ACTIVATOR DEVR_DOSR"/>
    <property type="match status" value="1"/>
</dbReference>
<keyword evidence="3" id="KW-0804">Transcription</keyword>
<dbReference type="PROSITE" id="PS50043">
    <property type="entry name" value="HTH_LUXR_2"/>
    <property type="match status" value="1"/>
</dbReference>
<comment type="caution">
    <text evidence="5">The sequence shown here is derived from an EMBL/GenBank/DDBJ whole genome shotgun (WGS) entry which is preliminary data.</text>
</comment>
<evidence type="ECO:0000256" key="1">
    <source>
        <dbReference type="ARBA" id="ARBA00023015"/>
    </source>
</evidence>
<organism evidence="5 6">
    <name type="scientific">Paeniglutamicibacter gangotriensis</name>
    <dbReference type="NCBI Taxonomy" id="254787"/>
    <lineage>
        <taxon>Bacteria</taxon>
        <taxon>Bacillati</taxon>
        <taxon>Actinomycetota</taxon>
        <taxon>Actinomycetes</taxon>
        <taxon>Micrococcales</taxon>
        <taxon>Micrococcaceae</taxon>
        <taxon>Paeniglutamicibacter</taxon>
    </lineage>
</organism>
<dbReference type="Gene3D" id="1.10.10.10">
    <property type="entry name" value="Winged helix-like DNA-binding domain superfamily/Winged helix DNA-binding domain"/>
    <property type="match status" value="1"/>
</dbReference>
<keyword evidence="1" id="KW-0805">Transcription regulation</keyword>
<sequence length="883" mass="97005">MVLLRAFRLGLGSRRRPFGGARFKDQMIWESNEESIPRPRLDGLFDRALSSSVVIARGQRGSGKRVAVRGWLSRRDAPANSWSWIECLPDETRLEELLAHQFAQAAEPDSHLVVLAGLGAAHEPQLSKYLQDMGREYPDRRVVMLTREYLEFERQRTLLPLGINVIAPHEFGFTADEAAAYFRGTALEDYAVPLSTELCGTPVLLRMARLRAETMETPVSARSAGRRRKPLTLAGLQDPRSAELSPVAKEYLAEVLSAVERDVKMLLENEDFGPGERDFFAVLAVPTTVPHALVKHLTSQQPDKWLADLEARGLLYRCSRNPDEEYCLHPLLRRVAVNTYLASDADRMGSLHRICARYEMARGSAFRALRHALAAPDHQLASEVLRMHADEYLDGELGTRGSLLLDELPLTVLARYPMLAICLAIAYSSTGNFKLKTLELLALASAGARTVGRKAAPADRLVMMVIESVAARLSGIGELSVKAARSGITLHREMSLEQRDDLGPFEGAMLVQLALGLHAGGAGDEAFIAAELGVSSDHRHRRVDNDHYATTVQAYLYALSGDIHRCSALLSESAPEHWADPDTNPYFATPFRLASFVCAMEEQRFDDAARWVELARIDQHNNEFWPAIRLAEALLAVVNGETTTSLVRMQGYLVREREQPVAQRVGKSMLVSASCLLNLAAGDPINALKIAAKSNSETSKTMMQARVRLAQGDPQEVLRLCTALGVAVQPRTRFAQAVLVLGASLQQNNRTVIGGAFRTVAALSEEYGLAMALNLLPAPDLERVLAESRALRIELRIDPNTVSNIPGGLGRAELSARELAVLEELVMTGSAAEIAGHQFVSVNTVKSQLRSIYRKLGVSDRASALEAARVQGLVTSPEVENFD</sequence>
<evidence type="ECO:0000313" key="6">
    <source>
        <dbReference type="Proteomes" id="UP000323856"/>
    </source>
</evidence>
<dbReference type="CDD" id="cd06170">
    <property type="entry name" value="LuxR_C_like"/>
    <property type="match status" value="1"/>
</dbReference>
<evidence type="ECO:0000256" key="3">
    <source>
        <dbReference type="ARBA" id="ARBA00023163"/>
    </source>
</evidence>
<dbReference type="EMBL" id="VOBL01000006">
    <property type="protein sequence ID" value="KAA0977576.1"/>
    <property type="molecule type" value="Genomic_DNA"/>
</dbReference>
<evidence type="ECO:0000256" key="2">
    <source>
        <dbReference type="ARBA" id="ARBA00023125"/>
    </source>
</evidence>